<evidence type="ECO:0000256" key="1">
    <source>
        <dbReference type="ARBA" id="ARBA00006157"/>
    </source>
</evidence>
<dbReference type="Pfam" id="PF13693">
    <property type="entry name" value="HTH_35"/>
    <property type="match status" value="1"/>
</dbReference>
<dbReference type="InterPro" id="IPR010982">
    <property type="entry name" value="Lambda_DNA-bd_dom_sf"/>
</dbReference>
<feature type="domain" description="Ner winged helix-turn-helix DNA-binding" evidence="5">
    <location>
        <begin position="8"/>
        <end position="74"/>
    </location>
</feature>
<dbReference type="EMBL" id="FNNA01000001">
    <property type="protein sequence ID" value="SDW32385.1"/>
    <property type="molecule type" value="Genomic_DNA"/>
</dbReference>
<name>A0A1H2SLP4_9RHOB</name>
<evidence type="ECO:0000313" key="7">
    <source>
        <dbReference type="Proteomes" id="UP000182944"/>
    </source>
</evidence>
<dbReference type="SUPFAM" id="SSF47413">
    <property type="entry name" value="lambda repressor-like DNA-binding domains"/>
    <property type="match status" value="1"/>
</dbReference>
<gene>
    <name evidence="6" type="ORF">SAMN05444276_101665</name>
</gene>
<keyword evidence="3" id="KW-0238">DNA-binding</keyword>
<dbReference type="GO" id="GO:0003677">
    <property type="term" value="F:DNA binding"/>
    <property type="evidence" value="ECO:0007669"/>
    <property type="project" value="UniProtKB-KW"/>
</dbReference>
<keyword evidence="4" id="KW-0804">Transcription</keyword>
<dbReference type="STRING" id="1545044.SAMN05444276_101665"/>
<evidence type="ECO:0000259" key="5">
    <source>
        <dbReference type="Pfam" id="PF13693"/>
    </source>
</evidence>
<evidence type="ECO:0000256" key="3">
    <source>
        <dbReference type="ARBA" id="ARBA00023125"/>
    </source>
</evidence>
<dbReference type="OrthoDB" id="5405994at2"/>
<sequence>MTKDAISWHPADVRAAVSKAGSTLAKIAEDAGLHVSTAQQALKRPCYAGEQAIAQFLGVPAHHIWPGRYDSAGLPKHPRIRKQLNADNSAVECQKEMAA</sequence>
<dbReference type="Proteomes" id="UP000182944">
    <property type="component" value="Unassembled WGS sequence"/>
</dbReference>
<organism evidence="6 7">
    <name type="scientific">Paracoccus sanguinis</name>
    <dbReference type="NCBI Taxonomy" id="1545044"/>
    <lineage>
        <taxon>Bacteria</taxon>
        <taxon>Pseudomonadati</taxon>
        <taxon>Pseudomonadota</taxon>
        <taxon>Alphaproteobacteria</taxon>
        <taxon>Rhodobacterales</taxon>
        <taxon>Paracoccaceae</taxon>
        <taxon>Paracoccus</taxon>
    </lineage>
</organism>
<reference evidence="7" key="1">
    <citation type="submission" date="2016-10" db="EMBL/GenBank/DDBJ databases">
        <authorList>
            <person name="Varghese N."/>
            <person name="Submissions S."/>
        </authorList>
    </citation>
    <scope>NUCLEOTIDE SEQUENCE [LARGE SCALE GENOMIC DNA]</scope>
    <source>
        <strain evidence="7">DSM 29303</strain>
    </source>
</reference>
<evidence type="ECO:0000313" key="6">
    <source>
        <dbReference type="EMBL" id="SDW32385.1"/>
    </source>
</evidence>
<dbReference type="RefSeq" id="WP_036730680.1">
    <property type="nucleotide sequence ID" value="NZ_FNNA01000001.1"/>
</dbReference>
<dbReference type="AlphaFoldDB" id="A0A1H2SLP4"/>
<accession>A0A1H2SLP4</accession>
<dbReference type="Gene3D" id="1.10.260.40">
    <property type="entry name" value="lambda repressor-like DNA-binding domains"/>
    <property type="match status" value="1"/>
</dbReference>
<protein>
    <submittedName>
        <fullName evidence="6">Transcriptional regulator, Nlp family</fullName>
    </submittedName>
</protein>
<evidence type="ECO:0000256" key="4">
    <source>
        <dbReference type="ARBA" id="ARBA00023163"/>
    </source>
</evidence>
<keyword evidence="2" id="KW-0805">Transcription regulation</keyword>
<comment type="similarity">
    <text evidence="1">Belongs to the ner transcriptional regulatory family.</text>
</comment>
<evidence type="ECO:0000256" key="2">
    <source>
        <dbReference type="ARBA" id="ARBA00023015"/>
    </source>
</evidence>
<keyword evidence="7" id="KW-1185">Reference proteome</keyword>
<proteinExistence type="inferred from homology"/>
<dbReference type="InterPro" id="IPR038722">
    <property type="entry name" value="Ner_HTH_dom"/>
</dbReference>